<dbReference type="EMBL" id="JACCFH010000001">
    <property type="protein sequence ID" value="NYG34487.1"/>
    <property type="molecule type" value="Genomic_DNA"/>
</dbReference>
<protein>
    <recommendedName>
        <fullName evidence="2">Lipopolysaccharide export system permease protein LptF</fullName>
    </recommendedName>
</protein>
<evidence type="ECO:0000256" key="7">
    <source>
        <dbReference type="ARBA" id="ARBA00022989"/>
    </source>
</evidence>
<dbReference type="InterPro" id="IPR030922">
    <property type="entry name" value="LptF"/>
</dbReference>
<feature type="transmembrane region" description="Helical" evidence="9">
    <location>
        <begin position="101"/>
        <end position="124"/>
    </location>
</feature>
<feature type="transmembrane region" description="Helical" evidence="9">
    <location>
        <begin position="20"/>
        <end position="40"/>
    </location>
</feature>
<feature type="transmembrane region" description="Helical" evidence="9">
    <location>
        <begin position="297"/>
        <end position="320"/>
    </location>
</feature>
<evidence type="ECO:0000313" key="10">
    <source>
        <dbReference type="EMBL" id="NYG34487.1"/>
    </source>
</evidence>
<dbReference type="NCBIfam" id="TIGR04407">
    <property type="entry name" value="LptF_YjgP"/>
    <property type="match status" value="1"/>
</dbReference>
<organism evidence="10 11">
    <name type="scientific">Sphaerotilus montanus</name>
    <dbReference type="NCBI Taxonomy" id="522889"/>
    <lineage>
        <taxon>Bacteria</taxon>
        <taxon>Pseudomonadati</taxon>
        <taxon>Pseudomonadota</taxon>
        <taxon>Betaproteobacteria</taxon>
        <taxon>Burkholderiales</taxon>
        <taxon>Sphaerotilaceae</taxon>
        <taxon>Sphaerotilus</taxon>
    </lineage>
</organism>
<reference evidence="10 11" key="1">
    <citation type="submission" date="2020-07" db="EMBL/GenBank/DDBJ databases">
        <title>Genomic Encyclopedia of Archaeal and Bacterial Type Strains, Phase II (KMG-II): from individual species to whole genera.</title>
        <authorList>
            <person name="Goeker M."/>
        </authorList>
    </citation>
    <scope>NUCLEOTIDE SEQUENCE [LARGE SCALE GENOMIC DNA]</scope>
    <source>
        <strain evidence="10 11">DSM 21226</strain>
    </source>
</reference>
<feature type="transmembrane region" description="Helical" evidence="9">
    <location>
        <begin position="60"/>
        <end position="80"/>
    </location>
</feature>
<keyword evidence="11" id="KW-1185">Reference proteome</keyword>
<evidence type="ECO:0000256" key="6">
    <source>
        <dbReference type="ARBA" id="ARBA00022692"/>
    </source>
</evidence>
<dbReference type="GO" id="GO:0055085">
    <property type="term" value="P:transmembrane transport"/>
    <property type="evidence" value="ECO:0007669"/>
    <property type="project" value="InterPro"/>
</dbReference>
<evidence type="ECO:0000256" key="8">
    <source>
        <dbReference type="ARBA" id="ARBA00023136"/>
    </source>
</evidence>
<dbReference type="PANTHER" id="PTHR33529">
    <property type="entry name" value="SLR0882 PROTEIN-RELATED"/>
    <property type="match status" value="1"/>
</dbReference>
<evidence type="ECO:0000256" key="2">
    <source>
        <dbReference type="ARBA" id="ARBA00014213"/>
    </source>
</evidence>
<evidence type="ECO:0000256" key="9">
    <source>
        <dbReference type="SAM" id="Phobius"/>
    </source>
</evidence>
<dbReference type="GO" id="GO:0043190">
    <property type="term" value="C:ATP-binding cassette (ABC) transporter complex"/>
    <property type="evidence" value="ECO:0007669"/>
    <property type="project" value="InterPro"/>
</dbReference>
<accession>A0A7Y9R3P8</accession>
<keyword evidence="6 9" id="KW-0812">Transmembrane</keyword>
<keyword evidence="7 9" id="KW-1133">Transmembrane helix</keyword>
<keyword evidence="3" id="KW-0813">Transport</keyword>
<gene>
    <name evidence="10" type="ORF">BDD16_003473</name>
</gene>
<dbReference type="Proteomes" id="UP000518288">
    <property type="component" value="Unassembled WGS sequence"/>
</dbReference>
<evidence type="ECO:0000256" key="1">
    <source>
        <dbReference type="ARBA" id="ARBA00004429"/>
    </source>
</evidence>
<proteinExistence type="predicted"/>
<evidence type="ECO:0000256" key="4">
    <source>
        <dbReference type="ARBA" id="ARBA00022475"/>
    </source>
</evidence>
<dbReference type="GO" id="GO:0015920">
    <property type="term" value="P:lipopolysaccharide transport"/>
    <property type="evidence" value="ECO:0007669"/>
    <property type="project" value="TreeGrafter"/>
</dbReference>
<comment type="caution">
    <text evidence="10">The sequence shown here is derived from an EMBL/GenBank/DDBJ whole genome shotgun (WGS) entry which is preliminary data.</text>
</comment>
<evidence type="ECO:0000256" key="5">
    <source>
        <dbReference type="ARBA" id="ARBA00022519"/>
    </source>
</evidence>
<evidence type="ECO:0000313" key="11">
    <source>
        <dbReference type="Proteomes" id="UP000518288"/>
    </source>
</evidence>
<dbReference type="RefSeq" id="WP_179635118.1">
    <property type="nucleotide sequence ID" value="NZ_JACCFH010000001.1"/>
</dbReference>
<dbReference type="PANTHER" id="PTHR33529:SF7">
    <property type="entry name" value="LIPOPOLYSACCHARIDE EXPORT SYSTEM PERMEASE PROTEIN LPTF"/>
    <property type="match status" value="1"/>
</dbReference>
<keyword evidence="8 9" id="KW-0472">Membrane</keyword>
<name>A0A7Y9R3P8_9BURK</name>
<sequence>MLFDSTLRKELSRSFGGTLVVILTIVLTMMLIRVLGMAAGGEVSPQDVVLLLGYTALGHLPTMLSLSLFIAVVSTLTRLYRDSEMAVWFSSGLSLGRFVQPVLRFSAPVLVAVAALMLVVWPWANRNTVDLRARYEQRSDLSRVAPGQFQSSGDGKRVFFLDKQTGDSATGHHIFILDQREGRESVTTAQAGRIEPGGEGGRRLVLNNGARTDLDITGGTRTISRFDQYEVRIGEKAMAQLQERPPKALDTLDLLRAPSLRAQGELVWRAGMVLAAFNLLLWGIGLASGGSRGGNNWVLLVALLGFVVYFNLINLSQAWVGTGKSGAATALAGLHGGLLLGALGLLRWRMR</sequence>
<dbReference type="Pfam" id="PF03739">
    <property type="entry name" value="LptF_LptG"/>
    <property type="match status" value="1"/>
</dbReference>
<dbReference type="AlphaFoldDB" id="A0A7Y9R3P8"/>
<keyword evidence="5" id="KW-0997">Cell inner membrane</keyword>
<feature type="transmembrane region" description="Helical" evidence="9">
    <location>
        <begin position="266"/>
        <end position="285"/>
    </location>
</feature>
<evidence type="ECO:0000256" key="3">
    <source>
        <dbReference type="ARBA" id="ARBA00022448"/>
    </source>
</evidence>
<keyword evidence="4" id="KW-1003">Cell membrane</keyword>
<dbReference type="InterPro" id="IPR005495">
    <property type="entry name" value="LptG/LptF_permease"/>
</dbReference>
<comment type="subcellular location">
    <subcellularLocation>
        <location evidence="1">Cell inner membrane</location>
        <topology evidence="1">Multi-pass membrane protein</topology>
    </subcellularLocation>
</comment>
<feature type="transmembrane region" description="Helical" evidence="9">
    <location>
        <begin position="326"/>
        <end position="346"/>
    </location>
</feature>